<feature type="compositionally biased region" description="Polar residues" evidence="1">
    <location>
        <begin position="1"/>
        <end position="13"/>
    </location>
</feature>
<keyword evidence="2" id="KW-0812">Transmembrane</keyword>
<reference evidence="3 4" key="1">
    <citation type="journal article" date="2010" name="Stand. Genomic Sci.">
        <title>Complete genome sequence of Haliangium ochraceum type strain (SMP-2).</title>
        <authorList>
            <consortium name="US DOE Joint Genome Institute (JGI-PGF)"/>
            <person name="Ivanova N."/>
            <person name="Daum C."/>
            <person name="Lang E."/>
            <person name="Abt B."/>
            <person name="Kopitz M."/>
            <person name="Saunders E."/>
            <person name="Lapidus A."/>
            <person name="Lucas S."/>
            <person name="Glavina Del Rio T."/>
            <person name="Nolan M."/>
            <person name="Tice H."/>
            <person name="Copeland A."/>
            <person name="Cheng J.F."/>
            <person name="Chen F."/>
            <person name="Bruce D."/>
            <person name="Goodwin L."/>
            <person name="Pitluck S."/>
            <person name="Mavromatis K."/>
            <person name="Pati A."/>
            <person name="Mikhailova N."/>
            <person name="Chen A."/>
            <person name="Palaniappan K."/>
            <person name="Land M."/>
            <person name="Hauser L."/>
            <person name="Chang Y.J."/>
            <person name="Jeffries C.D."/>
            <person name="Detter J.C."/>
            <person name="Brettin T."/>
            <person name="Rohde M."/>
            <person name="Goker M."/>
            <person name="Bristow J."/>
            <person name="Markowitz V."/>
            <person name="Eisen J.A."/>
            <person name="Hugenholtz P."/>
            <person name="Kyrpides N.C."/>
            <person name="Klenk H.P."/>
        </authorList>
    </citation>
    <scope>NUCLEOTIDE SEQUENCE [LARGE SCALE GENOMIC DNA]</scope>
    <source>
        <strain evidence="4">DSM 14365 / CIP 107738 / JCM 11303 / AJ 13395 / SMP-2</strain>
    </source>
</reference>
<keyword evidence="2" id="KW-1133">Transmembrane helix</keyword>
<organism evidence="3 4">
    <name type="scientific">Haliangium ochraceum (strain DSM 14365 / JCM 11303 / SMP-2)</name>
    <dbReference type="NCBI Taxonomy" id="502025"/>
    <lineage>
        <taxon>Bacteria</taxon>
        <taxon>Pseudomonadati</taxon>
        <taxon>Myxococcota</taxon>
        <taxon>Polyangia</taxon>
        <taxon>Haliangiales</taxon>
        <taxon>Kofleriaceae</taxon>
        <taxon>Haliangium</taxon>
    </lineage>
</organism>
<feature type="region of interest" description="Disordered" evidence="1">
    <location>
        <begin position="1"/>
        <end position="22"/>
    </location>
</feature>
<name>D0LHQ0_HALO1</name>
<dbReference type="EMBL" id="CP001804">
    <property type="protein sequence ID" value="ACY12912.1"/>
    <property type="molecule type" value="Genomic_DNA"/>
</dbReference>
<proteinExistence type="predicted"/>
<dbReference type="STRING" id="502025.Hoch_0271"/>
<dbReference type="RefSeq" id="WP_012825539.1">
    <property type="nucleotide sequence ID" value="NC_013440.1"/>
</dbReference>
<feature type="transmembrane region" description="Helical" evidence="2">
    <location>
        <begin position="32"/>
        <end position="49"/>
    </location>
</feature>
<evidence type="ECO:0000313" key="4">
    <source>
        <dbReference type="Proteomes" id="UP000001880"/>
    </source>
</evidence>
<protein>
    <recommendedName>
        <fullName evidence="5">Yip1 domain-containing protein</fullName>
    </recommendedName>
</protein>
<keyword evidence="4" id="KW-1185">Reference proteome</keyword>
<feature type="transmembrane region" description="Helical" evidence="2">
    <location>
        <begin position="101"/>
        <end position="121"/>
    </location>
</feature>
<evidence type="ECO:0000313" key="3">
    <source>
        <dbReference type="EMBL" id="ACY12912.1"/>
    </source>
</evidence>
<feature type="transmembrane region" description="Helical" evidence="2">
    <location>
        <begin position="61"/>
        <end position="81"/>
    </location>
</feature>
<evidence type="ECO:0000256" key="2">
    <source>
        <dbReference type="SAM" id="Phobius"/>
    </source>
</evidence>
<sequence>MTTTTSAVPSGATQAPGRAPSAPLPAASWRDMLLATLAGPVALGAVLGLEVGPLTALLKSLALPAVLLGVAAVMVPALYVGATLTGAAPPAHLLVRSLGRGFRACGLVMLGLVAPALFLLATTQALGVAALVGTAATAAGVLIGLRVLFTDLFRGRSTVAIAAFALWSLVALGIGLRLFVEFVAA</sequence>
<dbReference type="HOGENOM" id="CLU_1459394_0_0_7"/>
<feature type="transmembrane region" description="Helical" evidence="2">
    <location>
        <begin position="161"/>
        <end position="180"/>
    </location>
</feature>
<dbReference type="KEGG" id="hoh:Hoch_0271"/>
<dbReference type="Proteomes" id="UP000001880">
    <property type="component" value="Chromosome"/>
</dbReference>
<accession>D0LHQ0</accession>
<gene>
    <name evidence="3" type="ordered locus">Hoch_0271</name>
</gene>
<evidence type="ECO:0008006" key="5">
    <source>
        <dbReference type="Google" id="ProtNLM"/>
    </source>
</evidence>
<feature type="transmembrane region" description="Helical" evidence="2">
    <location>
        <begin position="128"/>
        <end position="149"/>
    </location>
</feature>
<keyword evidence="2" id="KW-0472">Membrane</keyword>
<dbReference type="AlphaFoldDB" id="D0LHQ0"/>
<evidence type="ECO:0000256" key="1">
    <source>
        <dbReference type="SAM" id="MobiDB-lite"/>
    </source>
</evidence>